<evidence type="ECO:0000313" key="2">
    <source>
        <dbReference type="EMBL" id="KAJ7603923.1"/>
    </source>
</evidence>
<evidence type="ECO:0000313" key="3">
    <source>
        <dbReference type="EMBL" id="KAJ7605021.1"/>
    </source>
</evidence>
<evidence type="ECO:0000256" key="1">
    <source>
        <dbReference type="SAM" id="MobiDB-lite"/>
    </source>
</evidence>
<reference evidence="2" key="1">
    <citation type="submission" date="2023-03" db="EMBL/GenBank/DDBJ databases">
        <title>Massive genome expansion in bonnet fungi (Mycena s.s.) driven by repeated elements and novel gene families across ecological guilds.</title>
        <authorList>
            <consortium name="Lawrence Berkeley National Laboratory"/>
            <person name="Harder C.B."/>
            <person name="Miyauchi S."/>
            <person name="Viragh M."/>
            <person name="Kuo A."/>
            <person name="Thoen E."/>
            <person name="Andreopoulos B."/>
            <person name="Lu D."/>
            <person name="Skrede I."/>
            <person name="Drula E."/>
            <person name="Henrissat B."/>
            <person name="Morin E."/>
            <person name="Kohler A."/>
            <person name="Barry K."/>
            <person name="LaButti K."/>
            <person name="Morin E."/>
            <person name="Salamov A."/>
            <person name="Lipzen A."/>
            <person name="Mereny Z."/>
            <person name="Hegedus B."/>
            <person name="Baldrian P."/>
            <person name="Stursova M."/>
            <person name="Weitz H."/>
            <person name="Taylor A."/>
            <person name="Grigoriev I.V."/>
            <person name="Nagy L.G."/>
            <person name="Martin F."/>
            <person name="Kauserud H."/>
        </authorList>
    </citation>
    <scope>NUCLEOTIDE SEQUENCE</scope>
    <source>
        <strain evidence="2">9284</strain>
    </source>
</reference>
<sequence length="158" mass="17926">MDAVQSNASESSSEVPTLNLPLTKDASYGTRLYTLLHSNEPPNDSEIPFLRSIASEMSGRLEWLDDEVSRLWNRWVELTAERTTLAQSHENHQRVLSPVRSLPSEILGEIFAWTLPTVAEASDRTSFKFHHSPWNLTHVCSRWRAIAISTPSLWSLLV</sequence>
<feature type="region of interest" description="Disordered" evidence="1">
    <location>
        <begin position="1"/>
        <end position="21"/>
    </location>
</feature>
<evidence type="ECO:0000313" key="4">
    <source>
        <dbReference type="Proteomes" id="UP001221142"/>
    </source>
</evidence>
<dbReference type="Gene3D" id="1.20.1280.50">
    <property type="match status" value="1"/>
</dbReference>
<dbReference type="Proteomes" id="UP001221142">
    <property type="component" value="Unassembled WGS sequence"/>
</dbReference>
<name>A0AAD7AY86_9AGAR</name>
<dbReference type="AlphaFoldDB" id="A0AAD7AY86"/>
<comment type="caution">
    <text evidence="2">The sequence shown here is derived from an EMBL/GenBank/DDBJ whole genome shotgun (WGS) entry which is preliminary data.</text>
</comment>
<feature type="compositionally biased region" description="Polar residues" evidence="1">
    <location>
        <begin position="1"/>
        <end position="16"/>
    </location>
</feature>
<feature type="non-terminal residue" evidence="2">
    <location>
        <position position="158"/>
    </location>
</feature>
<accession>A0AAD7AY86</accession>
<dbReference type="EMBL" id="JARKIF010000121">
    <property type="protein sequence ID" value="KAJ7603923.1"/>
    <property type="molecule type" value="Genomic_DNA"/>
</dbReference>
<protein>
    <recommendedName>
        <fullName evidence="5">F-box domain-containing protein</fullName>
    </recommendedName>
</protein>
<gene>
    <name evidence="3" type="ORF">FB45DRAFT_767776</name>
    <name evidence="2" type="ORF">FB45DRAFT_770152</name>
</gene>
<proteinExistence type="predicted"/>
<evidence type="ECO:0008006" key="5">
    <source>
        <dbReference type="Google" id="ProtNLM"/>
    </source>
</evidence>
<keyword evidence="4" id="KW-1185">Reference proteome</keyword>
<dbReference type="EMBL" id="JARKIF010000084">
    <property type="protein sequence ID" value="KAJ7605021.1"/>
    <property type="molecule type" value="Genomic_DNA"/>
</dbReference>
<organism evidence="2 4">
    <name type="scientific">Roridomyces roridus</name>
    <dbReference type="NCBI Taxonomy" id="1738132"/>
    <lineage>
        <taxon>Eukaryota</taxon>
        <taxon>Fungi</taxon>
        <taxon>Dikarya</taxon>
        <taxon>Basidiomycota</taxon>
        <taxon>Agaricomycotina</taxon>
        <taxon>Agaricomycetes</taxon>
        <taxon>Agaricomycetidae</taxon>
        <taxon>Agaricales</taxon>
        <taxon>Marasmiineae</taxon>
        <taxon>Mycenaceae</taxon>
        <taxon>Roridomyces</taxon>
    </lineage>
</organism>